<evidence type="ECO:0000313" key="1">
    <source>
        <dbReference type="EMBL" id="MDT0551953.1"/>
    </source>
</evidence>
<reference evidence="1 2" key="1">
    <citation type="submission" date="2023-09" db="EMBL/GenBank/DDBJ databases">
        <authorList>
            <person name="Rey-Velasco X."/>
        </authorList>
    </citation>
    <scope>NUCLEOTIDE SEQUENCE [LARGE SCALE GENOMIC DNA]</scope>
    <source>
        <strain evidence="1 2">P050</strain>
    </source>
</reference>
<protein>
    <submittedName>
        <fullName evidence="1">Uncharacterized protein</fullName>
    </submittedName>
</protein>
<organism evidence="1 2">
    <name type="scientific">Urechidicola vernalis</name>
    <dbReference type="NCBI Taxonomy" id="3075600"/>
    <lineage>
        <taxon>Bacteria</taxon>
        <taxon>Pseudomonadati</taxon>
        <taxon>Bacteroidota</taxon>
        <taxon>Flavobacteriia</taxon>
        <taxon>Flavobacteriales</taxon>
        <taxon>Flavobacteriaceae</taxon>
        <taxon>Urechidicola</taxon>
    </lineage>
</organism>
<name>A0ABU2Y4G9_9FLAO</name>
<dbReference type="RefSeq" id="WP_311591774.1">
    <property type="nucleotide sequence ID" value="NZ_JAVRHV010000001.1"/>
</dbReference>
<accession>A0ABU2Y4G9</accession>
<dbReference type="EMBL" id="JAVRHV010000001">
    <property type="protein sequence ID" value="MDT0551953.1"/>
    <property type="molecule type" value="Genomic_DNA"/>
</dbReference>
<comment type="caution">
    <text evidence="1">The sequence shown here is derived from an EMBL/GenBank/DDBJ whole genome shotgun (WGS) entry which is preliminary data.</text>
</comment>
<gene>
    <name evidence="1" type="ORF">RM519_01725</name>
</gene>
<dbReference type="Proteomes" id="UP001252186">
    <property type="component" value="Unassembled WGS sequence"/>
</dbReference>
<evidence type="ECO:0000313" key="2">
    <source>
        <dbReference type="Proteomes" id="UP001252186"/>
    </source>
</evidence>
<keyword evidence="2" id="KW-1185">Reference proteome</keyword>
<proteinExistence type="predicted"/>
<sequence length="86" mass="10198">MTILFSVAITIEYGTDFLVEFSLELENEDGYEVEYEKDFENDGEKEKITHYQNYYIPNYGITSIYSLKEDTLDFFEKIKSPPPEFI</sequence>